<evidence type="ECO:0000313" key="23">
    <source>
        <dbReference type="Proteomes" id="UP000187013"/>
    </source>
</evidence>
<keyword evidence="6" id="KW-0808">Transferase</keyword>
<dbReference type="PROSITE" id="PS51762">
    <property type="entry name" value="GH16_2"/>
    <property type="match status" value="1"/>
</dbReference>
<dbReference type="CDD" id="cd02183">
    <property type="entry name" value="GH16_fungal_CRH1_transglycosylase"/>
    <property type="match status" value="1"/>
</dbReference>
<feature type="active site" description="Nucleophile" evidence="17">
    <location>
        <position position="120"/>
    </location>
</feature>
<evidence type="ECO:0000256" key="11">
    <source>
        <dbReference type="ARBA" id="ARBA00023180"/>
    </source>
</evidence>
<reference evidence="22 23" key="1">
    <citation type="submission" date="2016-08" db="EMBL/GenBank/DDBJ databases">
        <title>Draft genome sequence of allopolyploid Zygosaccharomyces rouxii.</title>
        <authorList>
            <person name="Watanabe J."/>
            <person name="Uehara K."/>
            <person name="Mogi Y."/>
            <person name="Tsukioka Y."/>
        </authorList>
    </citation>
    <scope>NUCLEOTIDE SEQUENCE [LARGE SCALE GENOMIC DNA]</scope>
    <source>
        <strain evidence="22 23">NBRC 110957</strain>
    </source>
</reference>
<dbReference type="GO" id="GO:0005975">
    <property type="term" value="P:carbohydrate metabolic process"/>
    <property type="evidence" value="ECO:0007669"/>
    <property type="project" value="InterPro"/>
</dbReference>
<evidence type="ECO:0000256" key="18">
    <source>
        <dbReference type="PIRSR" id="PIRSR037299-2"/>
    </source>
</evidence>
<dbReference type="GO" id="GO:0031505">
    <property type="term" value="P:fungal-type cell wall organization"/>
    <property type="evidence" value="ECO:0007669"/>
    <property type="project" value="EnsemblFungi"/>
</dbReference>
<evidence type="ECO:0000256" key="1">
    <source>
        <dbReference type="ARBA" id="ARBA00000822"/>
    </source>
</evidence>
<evidence type="ECO:0000256" key="8">
    <source>
        <dbReference type="ARBA" id="ARBA00022801"/>
    </source>
</evidence>
<evidence type="ECO:0000256" key="20">
    <source>
        <dbReference type="SAM" id="SignalP"/>
    </source>
</evidence>
<feature type="region of interest" description="Disordered" evidence="19">
    <location>
        <begin position="281"/>
        <end position="431"/>
    </location>
</feature>
<evidence type="ECO:0000256" key="7">
    <source>
        <dbReference type="ARBA" id="ARBA00022729"/>
    </source>
</evidence>
<dbReference type="PANTHER" id="PTHR10963:SF68">
    <property type="entry name" value="GLYCOSIDASE CRH1-RELATED"/>
    <property type="match status" value="1"/>
</dbReference>
<dbReference type="EMBL" id="BDGX01000030">
    <property type="protein sequence ID" value="GAV51083.1"/>
    <property type="molecule type" value="Genomic_DNA"/>
</dbReference>
<evidence type="ECO:0000256" key="9">
    <source>
        <dbReference type="ARBA" id="ARBA00023136"/>
    </source>
</evidence>
<name>A0A1Q3A627_ZYGRO</name>
<dbReference type="EC" id="3.2.-.-" evidence="16"/>
<keyword evidence="13" id="KW-0326">Glycosidase</keyword>
<evidence type="ECO:0000256" key="4">
    <source>
        <dbReference type="ARBA" id="ARBA00022622"/>
    </source>
</evidence>
<keyword evidence="8 16" id="KW-0378">Hydrolase</keyword>
<sequence length="456" mass="47806">MVQLKLLSLLAAGSSVAQAATAPKACNPLKATSCSPDTALGTSIAEDFTKDSPWFPYVMGGGLVNYTNEGLAMTLDKRYNNPTLQSDFYIMYGKVEVELKAGPGRGVISSFYLQSDDLDELDIEWVGSDNTQFQSNYFSKGNTTTYDRGQFHGVDSPVDKFHNYTLDWNVDKATWALDGQVVRTLTNDSSEGYPQTPMFIKMGIWAGGDPDNAPGTIEWAGGKIDYSQAPFSMYVKRVVVTDYSSGKKYSYQGQSGSWESIEAEDGEVLGRASQANEDYSVLNNGGQISSATPRSLSSTTSSSKSQSTSQSSSHSMNSTTTSHSMNSTTTSDIKTSSSSNATSSHALASKTSSSDQSSNSEARSTLKPTSTSKSKEDEATSSSTSEVSDSKSASGTAAAAASDSSSSSASASASDSSSSGSASPSHDLQPASNVAAAVGFSANSLPFFAAVVALLL</sequence>
<dbReference type="GO" id="GO:0000131">
    <property type="term" value="C:incipient cellular bud site"/>
    <property type="evidence" value="ECO:0007669"/>
    <property type="project" value="EnsemblFungi"/>
</dbReference>
<dbReference type="GO" id="GO:0016757">
    <property type="term" value="F:glycosyltransferase activity"/>
    <property type="evidence" value="ECO:0007669"/>
    <property type="project" value="UniProtKB-KW"/>
</dbReference>
<evidence type="ECO:0000256" key="16">
    <source>
        <dbReference type="PIRNR" id="PIRNR037299"/>
    </source>
</evidence>
<comment type="catalytic activity">
    <reaction evidence="1">
        <text>Random endo-hydrolysis of N-acetyl-beta-D-glucosaminide (1-&gt;4)-beta-linkages in chitin and chitodextrins.</text>
        <dbReference type="EC" id="3.2.1.14"/>
    </reaction>
</comment>
<evidence type="ECO:0000256" key="13">
    <source>
        <dbReference type="ARBA" id="ARBA00023295"/>
    </source>
</evidence>
<evidence type="ECO:0000256" key="14">
    <source>
        <dbReference type="ARBA" id="ARBA00023316"/>
    </source>
</evidence>
<evidence type="ECO:0000256" key="17">
    <source>
        <dbReference type="PIRSR" id="PIRSR037299-1"/>
    </source>
</evidence>
<evidence type="ECO:0000256" key="5">
    <source>
        <dbReference type="ARBA" id="ARBA00022676"/>
    </source>
</evidence>
<dbReference type="PIRSF" id="PIRSF037299">
    <property type="entry name" value="Glycosidase_CRH1_prd"/>
    <property type="match status" value="1"/>
</dbReference>
<feature type="disulfide bond" evidence="18">
    <location>
        <begin position="26"/>
        <end position="34"/>
    </location>
</feature>
<dbReference type="SUPFAM" id="SSF49899">
    <property type="entry name" value="Concanavalin A-like lectins/glucanases"/>
    <property type="match status" value="1"/>
</dbReference>
<dbReference type="InterPro" id="IPR000757">
    <property type="entry name" value="Beta-glucanase-like"/>
</dbReference>
<dbReference type="GO" id="GO:0008843">
    <property type="term" value="F:endochitinase activity"/>
    <property type="evidence" value="ECO:0007669"/>
    <property type="project" value="UniProtKB-EC"/>
</dbReference>
<dbReference type="eggNOG" id="ENOG502QQ71">
    <property type="taxonomic scope" value="Eukaryota"/>
</dbReference>
<dbReference type="AlphaFoldDB" id="A0A1Q3A627"/>
<keyword evidence="10 18" id="KW-1015">Disulfide bond</keyword>
<dbReference type="OrthoDB" id="4781at2759"/>
<dbReference type="GO" id="GO:0098552">
    <property type="term" value="C:side of membrane"/>
    <property type="evidence" value="ECO:0007669"/>
    <property type="project" value="UniProtKB-KW"/>
</dbReference>
<proteinExistence type="inferred from homology"/>
<dbReference type="Pfam" id="PF00722">
    <property type="entry name" value="Glyco_hydro_16"/>
    <property type="match status" value="1"/>
</dbReference>
<accession>A0A1Q3A627</accession>
<evidence type="ECO:0000256" key="12">
    <source>
        <dbReference type="ARBA" id="ARBA00023288"/>
    </source>
</evidence>
<keyword evidence="5" id="KW-0328">Glycosyltransferase</keyword>
<comment type="similarity">
    <text evidence="15">Belongs to the glycosyl hydrolase 16 family. CRH1 subfamily.</text>
</comment>
<comment type="caution">
    <text evidence="22">The sequence shown here is derived from an EMBL/GenBank/DDBJ whole genome shotgun (WGS) entry which is preliminary data.</text>
</comment>
<evidence type="ECO:0000256" key="6">
    <source>
        <dbReference type="ARBA" id="ARBA00022679"/>
    </source>
</evidence>
<organism evidence="22 23">
    <name type="scientific">Zygosaccharomyces rouxii</name>
    <dbReference type="NCBI Taxonomy" id="4956"/>
    <lineage>
        <taxon>Eukaryota</taxon>
        <taxon>Fungi</taxon>
        <taxon>Dikarya</taxon>
        <taxon>Ascomycota</taxon>
        <taxon>Saccharomycotina</taxon>
        <taxon>Saccharomycetes</taxon>
        <taxon>Saccharomycetales</taxon>
        <taxon>Saccharomycetaceae</taxon>
        <taxon>Zygosaccharomyces</taxon>
    </lineage>
</organism>
<feature type="compositionally biased region" description="Low complexity" evidence="19">
    <location>
        <begin position="289"/>
        <end position="372"/>
    </location>
</feature>
<dbReference type="PANTHER" id="PTHR10963">
    <property type="entry name" value="GLYCOSYL HYDROLASE-RELATED"/>
    <property type="match status" value="1"/>
</dbReference>
<feature type="active site" description="Proton donor" evidence="17">
    <location>
        <position position="124"/>
    </location>
</feature>
<dbReference type="OMA" id="DDDNWEG"/>
<keyword evidence="12" id="KW-0449">Lipoprotein</keyword>
<evidence type="ECO:0000259" key="21">
    <source>
        <dbReference type="PROSITE" id="PS51762"/>
    </source>
</evidence>
<dbReference type="Gene3D" id="2.60.120.200">
    <property type="match status" value="1"/>
</dbReference>
<evidence type="ECO:0000313" key="22">
    <source>
        <dbReference type="EMBL" id="GAV51083.1"/>
    </source>
</evidence>
<dbReference type="InterPro" id="IPR013320">
    <property type="entry name" value="ConA-like_dom_sf"/>
</dbReference>
<keyword evidence="4" id="KW-0336">GPI-anchor</keyword>
<dbReference type="GO" id="GO:0009277">
    <property type="term" value="C:fungal-type cell wall"/>
    <property type="evidence" value="ECO:0007669"/>
    <property type="project" value="EnsemblFungi"/>
</dbReference>
<evidence type="ECO:0000256" key="15">
    <source>
        <dbReference type="ARBA" id="ARBA00038074"/>
    </source>
</evidence>
<dbReference type="InterPro" id="IPR050546">
    <property type="entry name" value="Glycosyl_Hydrlase_16"/>
</dbReference>
<protein>
    <recommendedName>
        <fullName evidence="16">Crh-like protein</fullName>
        <ecNumber evidence="16">3.2.-.-</ecNumber>
    </recommendedName>
</protein>
<evidence type="ECO:0000256" key="10">
    <source>
        <dbReference type="ARBA" id="ARBA00023157"/>
    </source>
</evidence>
<keyword evidence="14" id="KW-0961">Cell wall biogenesis/degradation</keyword>
<evidence type="ECO:0000256" key="2">
    <source>
        <dbReference type="ARBA" id="ARBA00004196"/>
    </source>
</evidence>
<keyword evidence="11" id="KW-0325">Glycoprotein</keyword>
<feature type="compositionally biased region" description="Low complexity" evidence="19">
    <location>
        <begin position="380"/>
        <end position="425"/>
    </location>
</feature>
<dbReference type="Proteomes" id="UP000187013">
    <property type="component" value="Unassembled WGS sequence"/>
</dbReference>
<gene>
    <name evidence="22" type="ORF">ZYGR_0AD02660</name>
</gene>
<feature type="chain" id="PRO_5010385281" description="Crh-like protein" evidence="20">
    <location>
        <begin position="20"/>
        <end position="456"/>
    </location>
</feature>
<evidence type="ECO:0000256" key="3">
    <source>
        <dbReference type="ARBA" id="ARBA00004589"/>
    </source>
</evidence>
<dbReference type="InterPro" id="IPR017168">
    <property type="entry name" value="CHR-like"/>
</dbReference>
<keyword evidence="7 20" id="KW-0732">Signal</keyword>
<evidence type="ECO:0000256" key="19">
    <source>
        <dbReference type="SAM" id="MobiDB-lite"/>
    </source>
</evidence>
<feature type="signal peptide" evidence="20">
    <location>
        <begin position="1"/>
        <end position="19"/>
    </location>
</feature>
<dbReference type="GO" id="GO:0006030">
    <property type="term" value="P:chitin metabolic process"/>
    <property type="evidence" value="ECO:0007669"/>
    <property type="project" value="EnsemblFungi"/>
</dbReference>
<comment type="subcellular location">
    <subcellularLocation>
        <location evidence="2">Cell envelope</location>
    </subcellularLocation>
    <subcellularLocation>
        <location evidence="3">Membrane</location>
        <topology evidence="3">Lipid-anchor</topology>
        <topology evidence="3">GPI-anchor</topology>
    </subcellularLocation>
</comment>
<feature type="domain" description="GH16" evidence="21">
    <location>
        <begin position="20"/>
        <end position="235"/>
    </location>
</feature>
<keyword evidence="9 16" id="KW-0472">Membrane</keyword>